<evidence type="ECO:0000313" key="2">
    <source>
        <dbReference type="EMBL" id="GGL20951.1"/>
    </source>
</evidence>
<protein>
    <recommendedName>
        <fullName evidence="1">DUF7964 domain-containing protein</fullName>
    </recommendedName>
</protein>
<gene>
    <name evidence="2" type="ORF">GCM10009037_00310</name>
</gene>
<dbReference type="Proteomes" id="UP000628840">
    <property type="component" value="Unassembled WGS sequence"/>
</dbReference>
<organism evidence="2 3">
    <name type="scientific">Halarchaeum grantii</name>
    <dbReference type="NCBI Taxonomy" id="1193105"/>
    <lineage>
        <taxon>Archaea</taxon>
        <taxon>Methanobacteriati</taxon>
        <taxon>Methanobacteriota</taxon>
        <taxon>Stenosarchaea group</taxon>
        <taxon>Halobacteria</taxon>
        <taxon>Halobacteriales</taxon>
        <taxon>Halobacteriaceae</taxon>
    </lineage>
</organism>
<reference evidence="2 3" key="1">
    <citation type="journal article" date="2019" name="Int. J. Syst. Evol. Microbiol.">
        <title>The Global Catalogue of Microorganisms (GCM) 10K type strain sequencing project: providing services to taxonomists for standard genome sequencing and annotation.</title>
        <authorList>
            <consortium name="The Broad Institute Genomics Platform"/>
            <consortium name="The Broad Institute Genome Sequencing Center for Infectious Disease"/>
            <person name="Wu L."/>
            <person name="Ma J."/>
        </authorList>
    </citation>
    <scope>NUCLEOTIDE SEQUENCE [LARGE SCALE GENOMIC DNA]</scope>
    <source>
        <strain evidence="2 3">JCM 19585</strain>
    </source>
</reference>
<dbReference type="AlphaFoldDB" id="A0A830F5E5"/>
<keyword evidence="3" id="KW-1185">Reference proteome</keyword>
<sequence>MERDAESGTLAGVRARRIKPPGTAPLFGVGRVPTRMSMDSLPSRPLTIAEGRALHRSDAFRMVAPASAHTARDADERLVSALVLVRDGIVHGVGFDLDADEWTVVYRESVEGIEDAEDHAQAANEALQEWAGHEDREFEAVEESGVEAEAGESERARALFERYRAATAE</sequence>
<comment type="caution">
    <text evidence="2">The sequence shown here is derived from an EMBL/GenBank/DDBJ whole genome shotgun (WGS) entry which is preliminary data.</text>
</comment>
<dbReference type="Pfam" id="PF25912">
    <property type="entry name" value="DUF7964"/>
    <property type="match status" value="1"/>
</dbReference>
<evidence type="ECO:0000313" key="3">
    <source>
        <dbReference type="Proteomes" id="UP000628840"/>
    </source>
</evidence>
<accession>A0A830F5E5</accession>
<dbReference type="InterPro" id="IPR058270">
    <property type="entry name" value="DUF7964"/>
</dbReference>
<feature type="domain" description="DUF7964" evidence="1">
    <location>
        <begin position="38"/>
        <end position="130"/>
    </location>
</feature>
<name>A0A830F5E5_9EURY</name>
<proteinExistence type="predicted"/>
<evidence type="ECO:0000259" key="1">
    <source>
        <dbReference type="Pfam" id="PF25912"/>
    </source>
</evidence>
<dbReference type="EMBL" id="BMPF01000001">
    <property type="protein sequence ID" value="GGL20951.1"/>
    <property type="molecule type" value="Genomic_DNA"/>
</dbReference>